<proteinExistence type="predicted"/>
<feature type="compositionally biased region" description="Low complexity" evidence="5">
    <location>
        <begin position="234"/>
        <end position="246"/>
    </location>
</feature>
<organism evidence="7 8">
    <name type="scientific">Tetrahymena thermophila (strain SB210)</name>
    <dbReference type="NCBI Taxonomy" id="312017"/>
    <lineage>
        <taxon>Eukaryota</taxon>
        <taxon>Sar</taxon>
        <taxon>Alveolata</taxon>
        <taxon>Ciliophora</taxon>
        <taxon>Intramacronucleata</taxon>
        <taxon>Oligohymenophorea</taxon>
        <taxon>Hymenostomatida</taxon>
        <taxon>Tetrahymenina</taxon>
        <taxon>Tetrahymenidae</taxon>
        <taxon>Tetrahymena</taxon>
    </lineage>
</organism>
<dbReference type="RefSeq" id="XP_001014676.1">
    <property type="nucleotide sequence ID" value="XM_001014676.3"/>
</dbReference>
<evidence type="ECO:0000313" key="8">
    <source>
        <dbReference type="Proteomes" id="UP000009168"/>
    </source>
</evidence>
<dbReference type="OMA" id="GMMYIVS"/>
<feature type="transmembrane region" description="Helical" evidence="6">
    <location>
        <begin position="63"/>
        <end position="86"/>
    </location>
</feature>
<dbReference type="AlphaFoldDB" id="Q23DL0"/>
<dbReference type="KEGG" id="tet:TTHERM_00046810"/>
<evidence type="ECO:0000256" key="5">
    <source>
        <dbReference type="SAM" id="MobiDB-lite"/>
    </source>
</evidence>
<feature type="transmembrane region" description="Helical" evidence="6">
    <location>
        <begin position="401"/>
        <end position="421"/>
    </location>
</feature>
<dbReference type="GO" id="GO:0005385">
    <property type="term" value="F:zinc ion transmembrane transporter activity"/>
    <property type="evidence" value="ECO:0007669"/>
    <property type="project" value="TreeGrafter"/>
</dbReference>
<name>Q23DL0_TETTS</name>
<dbReference type="PANTHER" id="PTHR16950:SF16">
    <property type="entry name" value="ZINC TRANSPORTER ZIP13"/>
    <property type="match status" value="1"/>
</dbReference>
<keyword evidence="3 6" id="KW-1133">Transmembrane helix</keyword>
<feature type="transmembrane region" description="Helical" evidence="6">
    <location>
        <begin position="12"/>
        <end position="32"/>
    </location>
</feature>
<dbReference type="OrthoDB" id="6096490at2759"/>
<feature type="region of interest" description="Disordered" evidence="5">
    <location>
        <begin position="127"/>
        <end position="146"/>
    </location>
</feature>
<feature type="transmembrane region" description="Helical" evidence="6">
    <location>
        <begin position="150"/>
        <end position="169"/>
    </location>
</feature>
<evidence type="ECO:0000313" key="7">
    <source>
        <dbReference type="EMBL" id="EAR94575.1"/>
    </source>
</evidence>
<protein>
    <submittedName>
        <fullName evidence="7">Metal cation transporter, ZIP family protein</fullName>
    </submittedName>
</protein>
<dbReference type="Pfam" id="PF02535">
    <property type="entry name" value="Zip"/>
    <property type="match status" value="1"/>
</dbReference>
<feature type="region of interest" description="Disordered" evidence="5">
    <location>
        <begin position="234"/>
        <end position="254"/>
    </location>
</feature>
<dbReference type="Proteomes" id="UP000009168">
    <property type="component" value="Unassembled WGS sequence"/>
</dbReference>
<evidence type="ECO:0000256" key="4">
    <source>
        <dbReference type="ARBA" id="ARBA00023136"/>
    </source>
</evidence>
<dbReference type="HOGENOM" id="CLU_015114_0_1_1"/>
<evidence type="ECO:0000256" key="6">
    <source>
        <dbReference type="SAM" id="Phobius"/>
    </source>
</evidence>
<feature type="transmembrane region" description="Helical" evidence="6">
    <location>
        <begin position="370"/>
        <end position="389"/>
    </location>
</feature>
<dbReference type="PANTHER" id="PTHR16950">
    <property type="entry name" value="ZINC TRANSPORTER SLC39A7 HISTIDINE-RICH MEMBRANE PROTEIN KE4"/>
    <property type="match status" value="1"/>
</dbReference>
<feature type="transmembrane region" description="Helical" evidence="6">
    <location>
        <begin position="341"/>
        <end position="364"/>
    </location>
</feature>
<comment type="subcellular location">
    <subcellularLocation>
        <location evidence="1">Membrane</location>
        <topology evidence="1">Multi-pass membrane protein</topology>
    </subcellularLocation>
</comment>
<dbReference type="GO" id="GO:0016020">
    <property type="term" value="C:membrane"/>
    <property type="evidence" value="ECO:0007669"/>
    <property type="project" value="UniProtKB-SubCell"/>
</dbReference>
<evidence type="ECO:0000256" key="3">
    <source>
        <dbReference type="ARBA" id="ARBA00022989"/>
    </source>
</evidence>
<dbReference type="InterPro" id="IPR003689">
    <property type="entry name" value="ZIP"/>
</dbReference>
<gene>
    <name evidence="7" type="ORF">TTHERM_00046810</name>
</gene>
<dbReference type="GO" id="GO:0006882">
    <property type="term" value="P:intracellular zinc ion homeostasis"/>
    <property type="evidence" value="ECO:0007669"/>
    <property type="project" value="TreeGrafter"/>
</dbReference>
<dbReference type="EMBL" id="GG662712">
    <property type="protein sequence ID" value="EAR94575.1"/>
    <property type="molecule type" value="Genomic_DNA"/>
</dbReference>
<sequence length="428" mass="47600">MKQSLFSNKLLNYRSLFLNIVIFIIILNKFAYCADEHHEDHDHDHDEVNETLISETFSTEESWAYGMLTGVMLGILGFICSAFVVIVKKYTKISFDPFLKVLIAFAAGALIGDAVVHLLPHAFGSHSHEEASHDHEHEHEHEEHAEGEGVSMQLLSFFICLGIFVFALIERIFHMLGIAHSHGLEDSHSHSEGHECHNHKQINARVSSESIKLTSNPTSTEYNLTNIEKENLKQNSDQQNQEIQQEPENKEVQQNKVEELSVKQIDLTIGWKNKKPEGYMNLIADFLHNIMDGIALGVSFTSTTKSKAASTIVAIVAHEIPQEMGDVSILLNSNFSGLQAILCNGIINFSGLIGIIIGISVASLSENAERIMNCFIAGNFLFIGAAEMLPKLSEEKNNKTAFLQLFGLCVGFGVMFLITLAESDDHSH</sequence>
<dbReference type="eggNOG" id="KOG2693">
    <property type="taxonomic scope" value="Eukaryota"/>
</dbReference>
<dbReference type="STRING" id="312017.Q23DL0"/>
<accession>Q23DL0</accession>
<keyword evidence="4 6" id="KW-0472">Membrane</keyword>
<keyword evidence="8" id="KW-1185">Reference proteome</keyword>
<keyword evidence="2 6" id="KW-0812">Transmembrane</keyword>
<reference evidence="8" key="1">
    <citation type="journal article" date="2006" name="PLoS Biol.">
        <title>Macronuclear genome sequence of the ciliate Tetrahymena thermophila, a model eukaryote.</title>
        <authorList>
            <person name="Eisen J.A."/>
            <person name="Coyne R.S."/>
            <person name="Wu M."/>
            <person name="Wu D."/>
            <person name="Thiagarajan M."/>
            <person name="Wortman J.R."/>
            <person name="Badger J.H."/>
            <person name="Ren Q."/>
            <person name="Amedeo P."/>
            <person name="Jones K.M."/>
            <person name="Tallon L.J."/>
            <person name="Delcher A.L."/>
            <person name="Salzberg S.L."/>
            <person name="Silva J.C."/>
            <person name="Haas B.J."/>
            <person name="Majoros W.H."/>
            <person name="Farzad M."/>
            <person name="Carlton J.M."/>
            <person name="Smith R.K. Jr."/>
            <person name="Garg J."/>
            <person name="Pearlman R.E."/>
            <person name="Karrer K.M."/>
            <person name="Sun L."/>
            <person name="Manning G."/>
            <person name="Elde N.C."/>
            <person name="Turkewitz A.P."/>
            <person name="Asai D.J."/>
            <person name="Wilkes D.E."/>
            <person name="Wang Y."/>
            <person name="Cai H."/>
            <person name="Collins K."/>
            <person name="Stewart B.A."/>
            <person name="Lee S.R."/>
            <person name="Wilamowska K."/>
            <person name="Weinberg Z."/>
            <person name="Ruzzo W.L."/>
            <person name="Wloga D."/>
            <person name="Gaertig J."/>
            <person name="Frankel J."/>
            <person name="Tsao C.-C."/>
            <person name="Gorovsky M.A."/>
            <person name="Keeling P.J."/>
            <person name="Waller R.F."/>
            <person name="Patron N.J."/>
            <person name="Cherry J.M."/>
            <person name="Stover N.A."/>
            <person name="Krieger C.J."/>
            <person name="del Toro C."/>
            <person name="Ryder H.F."/>
            <person name="Williamson S.C."/>
            <person name="Barbeau R.A."/>
            <person name="Hamilton E.P."/>
            <person name="Orias E."/>
        </authorList>
    </citation>
    <scope>NUCLEOTIDE SEQUENCE [LARGE SCALE GENOMIC DNA]</scope>
    <source>
        <strain evidence="8">SB210</strain>
    </source>
</reference>
<evidence type="ECO:0000256" key="2">
    <source>
        <dbReference type="ARBA" id="ARBA00022692"/>
    </source>
</evidence>
<evidence type="ECO:0000256" key="1">
    <source>
        <dbReference type="ARBA" id="ARBA00004141"/>
    </source>
</evidence>
<dbReference type="InParanoid" id="Q23DL0"/>
<dbReference type="GeneID" id="7842594"/>
<feature type="transmembrane region" description="Helical" evidence="6">
    <location>
        <begin position="98"/>
        <end position="119"/>
    </location>
</feature>